<keyword evidence="15" id="KW-1185">Reference proteome</keyword>
<feature type="compositionally biased region" description="Basic residues" evidence="10">
    <location>
        <begin position="551"/>
        <end position="567"/>
    </location>
</feature>
<dbReference type="GO" id="GO:0016787">
    <property type="term" value="F:hydrolase activity"/>
    <property type="evidence" value="ECO:0007669"/>
    <property type="project" value="UniProtKB-KW"/>
</dbReference>
<keyword evidence="1 9" id="KW-0547">Nucleotide-binding</keyword>
<comment type="domain">
    <text evidence="9">The Q motif is unique to and characteristic of the DEAD box family of RNA helicases and controls ATP binding and hydrolysis.</text>
</comment>
<evidence type="ECO:0000313" key="15">
    <source>
        <dbReference type="Proteomes" id="UP000594263"/>
    </source>
</evidence>
<dbReference type="InterPro" id="IPR025313">
    <property type="entry name" value="SPB4-like_CTE"/>
</dbReference>
<dbReference type="Pfam" id="PF00270">
    <property type="entry name" value="DEAD"/>
    <property type="match status" value="1"/>
</dbReference>
<dbReference type="Pfam" id="PF00271">
    <property type="entry name" value="Helicase_C"/>
    <property type="match status" value="1"/>
</dbReference>
<comment type="function">
    <text evidence="9">RNA helicase.</text>
</comment>
<evidence type="ECO:0000256" key="9">
    <source>
        <dbReference type="RuleBase" id="RU365068"/>
    </source>
</evidence>
<dbReference type="Pfam" id="PF13959">
    <property type="entry name" value="CTE_SPB4"/>
    <property type="match status" value="1"/>
</dbReference>
<dbReference type="FunFam" id="3.40.50.300:FF:000379">
    <property type="entry name" value="RNA helicase"/>
    <property type="match status" value="1"/>
</dbReference>
<evidence type="ECO:0000256" key="8">
    <source>
        <dbReference type="PROSITE-ProRule" id="PRU00552"/>
    </source>
</evidence>
<dbReference type="SMART" id="SM01178">
    <property type="entry name" value="DUF4217"/>
    <property type="match status" value="1"/>
</dbReference>
<dbReference type="PROSITE" id="PS51195">
    <property type="entry name" value="Q_MOTIF"/>
    <property type="match status" value="1"/>
</dbReference>
<dbReference type="CDD" id="cd18787">
    <property type="entry name" value="SF2_C_DEAD"/>
    <property type="match status" value="1"/>
</dbReference>
<dbReference type="InterPro" id="IPR027417">
    <property type="entry name" value="P-loop_NTPase"/>
</dbReference>
<evidence type="ECO:0000259" key="12">
    <source>
        <dbReference type="PROSITE" id="PS51194"/>
    </source>
</evidence>
<feature type="domain" description="Helicase C-terminal" evidence="12">
    <location>
        <begin position="319"/>
        <end position="489"/>
    </location>
</feature>
<dbReference type="EC" id="3.6.4.13" evidence="9"/>
<keyword evidence="4 9" id="KW-0067">ATP-binding</keyword>
<dbReference type="Gene3D" id="3.40.50.300">
    <property type="entry name" value="P-loop containing nucleotide triphosphate hydrolases"/>
    <property type="match status" value="2"/>
</dbReference>
<dbReference type="Proteomes" id="UP000594263">
    <property type="component" value="Unplaced"/>
</dbReference>
<dbReference type="PROSITE" id="PS51192">
    <property type="entry name" value="HELICASE_ATP_BIND_1"/>
    <property type="match status" value="1"/>
</dbReference>
<dbReference type="SMART" id="SM00490">
    <property type="entry name" value="HELICc"/>
    <property type="match status" value="1"/>
</dbReference>
<dbReference type="SMART" id="SM00487">
    <property type="entry name" value="DEXDc"/>
    <property type="match status" value="1"/>
</dbReference>
<dbReference type="AlphaFoldDB" id="A0A7N0SVQ7"/>
<dbReference type="GO" id="GO:0003723">
    <property type="term" value="F:RNA binding"/>
    <property type="evidence" value="ECO:0007669"/>
    <property type="project" value="UniProtKB-UniRule"/>
</dbReference>
<dbReference type="GO" id="GO:0005524">
    <property type="term" value="F:ATP binding"/>
    <property type="evidence" value="ECO:0007669"/>
    <property type="project" value="UniProtKB-UniRule"/>
</dbReference>
<dbReference type="InterPro" id="IPR014001">
    <property type="entry name" value="Helicase_ATP-bd"/>
</dbReference>
<evidence type="ECO:0000256" key="7">
    <source>
        <dbReference type="ARBA" id="ARBA00047984"/>
    </source>
</evidence>
<evidence type="ECO:0000259" key="11">
    <source>
        <dbReference type="PROSITE" id="PS51192"/>
    </source>
</evidence>
<dbReference type="Gramene" id="Kaladp0008s0162.1.v1.1">
    <property type="protein sequence ID" value="Kaladp0008s0162.1.v1.1.CDS.1"/>
    <property type="gene ID" value="Kaladp0008s0162.v1.1"/>
</dbReference>
<evidence type="ECO:0000256" key="2">
    <source>
        <dbReference type="ARBA" id="ARBA00022801"/>
    </source>
</evidence>
<dbReference type="OMA" id="YILNRSA"/>
<evidence type="ECO:0000313" key="14">
    <source>
        <dbReference type="EnsemblPlants" id="Kaladp0008s0162.1.v1.1.CDS.1"/>
    </source>
</evidence>
<evidence type="ECO:0000259" key="13">
    <source>
        <dbReference type="PROSITE" id="PS51195"/>
    </source>
</evidence>
<feature type="domain" description="Helicase ATP-binding" evidence="11">
    <location>
        <begin position="131"/>
        <end position="306"/>
    </location>
</feature>
<keyword evidence="2 9" id="KW-0378">Hydrolase</keyword>
<feature type="region of interest" description="Disordered" evidence="10">
    <location>
        <begin position="1"/>
        <end position="23"/>
    </location>
</feature>
<evidence type="ECO:0000256" key="10">
    <source>
        <dbReference type="SAM" id="MobiDB-lite"/>
    </source>
</evidence>
<organism evidence="14 15">
    <name type="scientific">Kalanchoe fedtschenkoi</name>
    <name type="common">Lavender scallops</name>
    <name type="synonym">South American air plant</name>
    <dbReference type="NCBI Taxonomy" id="63787"/>
    <lineage>
        <taxon>Eukaryota</taxon>
        <taxon>Viridiplantae</taxon>
        <taxon>Streptophyta</taxon>
        <taxon>Embryophyta</taxon>
        <taxon>Tracheophyta</taxon>
        <taxon>Spermatophyta</taxon>
        <taxon>Magnoliopsida</taxon>
        <taxon>eudicotyledons</taxon>
        <taxon>Gunneridae</taxon>
        <taxon>Pentapetalae</taxon>
        <taxon>Saxifragales</taxon>
        <taxon>Crassulaceae</taxon>
        <taxon>Kalanchoe</taxon>
    </lineage>
</organism>
<dbReference type="GO" id="GO:0003724">
    <property type="term" value="F:RNA helicase activity"/>
    <property type="evidence" value="ECO:0007669"/>
    <property type="project" value="UniProtKB-EC"/>
</dbReference>
<accession>A0A7N0SVQ7</accession>
<evidence type="ECO:0000256" key="6">
    <source>
        <dbReference type="ARBA" id="ARBA00024357"/>
    </source>
</evidence>
<dbReference type="EnsemblPlants" id="Kaladp0008s0162.1.v1.1">
    <property type="protein sequence ID" value="Kaladp0008s0162.1.v1.1.CDS.1"/>
    <property type="gene ID" value="Kaladp0008s0162.v1.1"/>
</dbReference>
<sequence>MRLENRKRRESNGGSLDFGGSQNGVQIVVTSKADKYKKLAMEIKEQKKKIKVERNMAQKQSPGNRDDPNGADEVEQDTSYGVGTDAEAAGDEDATVMSSATFEILGLSDQTLNGIKEFGFRLMTQIQAKAIPPLLLGRDVLGAARTGAGKTHAFLVPAVELLRSLACSARNGTVVLVLCPTRELAIQTHKAASMLMKHHTQTVGLVIGGANRKKESELLVKGINLLVATPGRLLDHLQATKGFIYKNLQFLVIDEADMILEQNFEEAMQQILSILPKERQTALFSATQTEEVRDLASLSLKNSVYISVDCGRKSSTNSGLEQGYCVVPCEKRFLVLYTFLKTNKSKKVLVFFSSKASVKYHAQLLGYIDVECSHIYGDLEQNKRTKIFFDFCSLQKGVMLCTDVFGRGLDIPGVDCVVQYDPPDNPTEYIHRVGRTARGEGSKGKALLFLIEEEKKFLDYLKEAKVPVKEYEFNQSKLIDKQVELESLIASNPALSDSAKEAFRSYLLAYSAHSAKDIFNIHKLDLKAVASSFGFPSPPKVPLNIHSSASKFKKNRSKDPKFKRRRQ</sequence>
<feature type="domain" description="DEAD-box RNA helicase Q" evidence="13">
    <location>
        <begin position="100"/>
        <end position="128"/>
    </location>
</feature>
<dbReference type="InterPro" id="IPR001650">
    <property type="entry name" value="Helicase_C-like"/>
</dbReference>
<reference evidence="14" key="1">
    <citation type="submission" date="2021-01" db="UniProtKB">
        <authorList>
            <consortium name="EnsemblPlants"/>
        </authorList>
    </citation>
    <scope>IDENTIFICATION</scope>
</reference>
<protein>
    <recommendedName>
        <fullName evidence="9">ATP-dependent RNA helicase</fullName>
        <ecNumber evidence="9">3.6.4.13</ecNumber>
    </recommendedName>
</protein>
<evidence type="ECO:0000256" key="1">
    <source>
        <dbReference type="ARBA" id="ARBA00022741"/>
    </source>
</evidence>
<dbReference type="InterPro" id="IPR011545">
    <property type="entry name" value="DEAD/DEAH_box_helicase_dom"/>
</dbReference>
<dbReference type="PANTHER" id="PTHR24031">
    <property type="entry name" value="RNA HELICASE"/>
    <property type="match status" value="1"/>
</dbReference>
<proteinExistence type="inferred from homology"/>
<keyword evidence="5 9" id="KW-0694">RNA-binding</keyword>
<evidence type="ECO:0000256" key="3">
    <source>
        <dbReference type="ARBA" id="ARBA00022806"/>
    </source>
</evidence>
<keyword evidence="3 9" id="KW-0347">Helicase</keyword>
<comment type="similarity">
    <text evidence="6">Belongs to the DEAD box helicase family. DDX18/HAS1 subfamily.</text>
</comment>
<evidence type="ECO:0000256" key="4">
    <source>
        <dbReference type="ARBA" id="ARBA00022840"/>
    </source>
</evidence>
<evidence type="ECO:0000256" key="5">
    <source>
        <dbReference type="ARBA" id="ARBA00022884"/>
    </source>
</evidence>
<feature type="short sequence motif" description="Q motif" evidence="8">
    <location>
        <begin position="100"/>
        <end position="128"/>
    </location>
</feature>
<comment type="catalytic activity">
    <reaction evidence="7 9">
        <text>ATP + H2O = ADP + phosphate + H(+)</text>
        <dbReference type="Rhea" id="RHEA:13065"/>
        <dbReference type="ChEBI" id="CHEBI:15377"/>
        <dbReference type="ChEBI" id="CHEBI:15378"/>
        <dbReference type="ChEBI" id="CHEBI:30616"/>
        <dbReference type="ChEBI" id="CHEBI:43474"/>
        <dbReference type="ChEBI" id="CHEBI:456216"/>
        <dbReference type="EC" id="3.6.4.13"/>
    </reaction>
</comment>
<dbReference type="InterPro" id="IPR014014">
    <property type="entry name" value="RNA_helicase_DEAD_Q_motif"/>
</dbReference>
<feature type="region of interest" description="Disordered" evidence="10">
    <location>
        <begin position="49"/>
        <end position="92"/>
    </location>
</feature>
<dbReference type="SUPFAM" id="SSF52540">
    <property type="entry name" value="P-loop containing nucleoside triphosphate hydrolases"/>
    <property type="match status" value="1"/>
</dbReference>
<dbReference type="PROSITE" id="PS51194">
    <property type="entry name" value="HELICASE_CTER"/>
    <property type="match status" value="1"/>
</dbReference>
<name>A0A7N0SVQ7_KALFE</name>
<feature type="region of interest" description="Disordered" evidence="10">
    <location>
        <begin position="544"/>
        <end position="567"/>
    </location>
</feature>